<keyword evidence="3 6" id="KW-0812">Transmembrane</keyword>
<feature type="transmembrane region" description="Helical" evidence="6">
    <location>
        <begin position="84"/>
        <end position="103"/>
    </location>
</feature>
<sequence>MELWIGALNLGLLYAFMAMGVFITFRIHNFPDITVDGSLTTGAAVAAVLLASGADPFLSMLAAFAAGALAGSITALIHTRLEINGLLAGILVMTGLYSVNLHIMGRSNIPLLQQTTFVSLLNAINPGLNPEVFISVALLIVMLMFWLFMSLFFRTDLGIAMRATGDNAVMAAAAGFNVGRMKVFGVALANGMVALSGALVAQYQGFADIGMGVGTVVTGLAAVIIGESILKMRSIYAHVFRVILGSVAFRLMISFALYVGMDPIDLKLLTAVFVLVTLAASRMADAKGGAARFRSGLFGVLFAKRRNAVAFGCALAIVVGVAAYGYRNSGQSRGTVAGQRAIGLVQVEDNGLLNITRDSFVAEMDRLGYKSGKNCRIDLQNANGDLPTVNAILDKFVQDGCEVIVPISTPCAQAAIHKIKDRPVVFATVANPFIIDAGKSDTEHLPNVTGVYGWAPMDRLMDIVRRIKPGKITIGCVWNPAFANSVFNVEMLRNSLTPFNGEVTLVGATVSNSSEIHQAALSLAQKNIDAFVLVPDNIVYSAFDSVVKAAGPKKIPIFMCDVERLGDGALSVLGYDYTSSGIQAARLVDRVLKGGNPRDIPFERYTKLTMGINLKAAKELGIVIPPEVTAVATVTIPEKN</sequence>
<dbReference type="EMBL" id="CP000478">
    <property type="protein sequence ID" value="ABK17194.1"/>
    <property type="molecule type" value="Genomic_DNA"/>
</dbReference>
<dbReference type="eggNOG" id="COG4120">
    <property type="taxonomic scope" value="Bacteria"/>
</dbReference>
<dbReference type="GO" id="GO:0022857">
    <property type="term" value="F:transmembrane transporter activity"/>
    <property type="evidence" value="ECO:0007669"/>
    <property type="project" value="InterPro"/>
</dbReference>
<dbReference type="SUPFAM" id="SSF53822">
    <property type="entry name" value="Periplasmic binding protein-like I"/>
    <property type="match status" value="1"/>
</dbReference>
<keyword evidence="8" id="KW-1185">Reference proteome</keyword>
<dbReference type="InterPro" id="IPR007487">
    <property type="entry name" value="ABC_transpt-TYRBP-like"/>
</dbReference>
<feature type="transmembrane region" description="Helical" evidence="6">
    <location>
        <begin position="242"/>
        <end position="260"/>
    </location>
</feature>
<evidence type="ECO:0000256" key="2">
    <source>
        <dbReference type="ARBA" id="ARBA00022475"/>
    </source>
</evidence>
<organism evidence="7 8">
    <name type="scientific">Syntrophobacter fumaroxidans (strain DSM 10017 / MPOB)</name>
    <dbReference type="NCBI Taxonomy" id="335543"/>
    <lineage>
        <taxon>Bacteria</taxon>
        <taxon>Pseudomonadati</taxon>
        <taxon>Thermodesulfobacteriota</taxon>
        <taxon>Syntrophobacteria</taxon>
        <taxon>Syntrophobacterales</taxon>
        <taxon>Syntrophobacteraceae</taxon>
        <taxon>Syntrophobacter</taxon>
    </lineage>
</organism>
<feature type="transmembrane region" description="Helical" evidence="6">
    <location>
        <begin position="183"/>
        <end position="203"/>
    </location>
</feature>
<name>A0LIE2_SYNFM</name>
<dbReference type="PANTHER" id="PTHR35271">
    <property type="entry name" value="ABC TRANSPORTER, SUBSTRATE-BINDING LIPOPROTEIN-RELATED"/>
    <property type="match status" value="1"/>
</dbReference>
<dbReference type="AlphaFoldDB" id="A0LIE2"/>
<evidence type="ECO:0008006" key="9">
    <source>
        <dbReference type="Google" id="ProtNLM"/>
    </source>
</evidence>
<gene>
    <name evidence="7" type="ordered locus">Sfum_1505</name>
</gene>
<feature type="transmembrane region" description="Helical" evidence="6">
    <location>
        <begin position="308"/>
        <end position="326"/>
    </location>
</feature>
<keyword evidence="4 6" id="KW-1133">Transmembrane helix</keyword>
<protein>
    <recommendedName>
        <fullName evidence="9">Inner-membrane translocator</fullName>
    </recommendedName>
</protein>
<feature type="transmembrane region" description="Helical" evidence="6">
    <location>
        <begin position="132"/>
        <end position="153"/>
    </location>
</feature>
<dbReference type="RefSeq" id="WP_011698365.1">
    <property type="nucleotide sequence ID" value="NC_008554.1"/>
</dbReference>
<feature type="transmembrane region" description="Helical" evidence="6">
    <location>
        <begin position="6"/>
        <end position="26"/>
    </location>
</feature>
<keyword evidence="2" id="KW-1003">Cell membrane</keyword>
<dbReference type="OrthoDB" id="9778389at2"/>
<dbReference type="KEGG" id="sfu:Sfum_1505"/>
<feature type="transmembrane region" description="Helical" evidence="6">
    <location>
        <begin position="266"/>
        <end position="284"/>
    </location>
</feature>
<evidence type="ECO:0000256" key="3">
    <source>
        <dbReference type="ARBA" id="ARBA00022692"/>
    </source>
</evidence>
<dbReference type="GO" id="GO:0005886">
    <property type="term" value="C:plasma membrane"/>
    <property type="evidence" value="ECO:0007669"/>
    <property type="project" value="UniProtKB-SubCell"/>
</dbReference>
<keyword evidence="5 6" id="KW-0472">Membrane</keyword>
<evidence type="ECO:0000256" key="5">
    <source>
        <dbReference type="ARBA" id="ARBA00023136"/>
    </source>
</evidence>
<evidence type="ECO:0000313" key="7">
    <source>
        <dbReference type="EMBL" id="ABK17194.1"/>
    </source>
</evidence>
<proteinExistence type="predicted"/>
<dbReference type="HOGENOM" id="CLU_013624_0_0_7"/>
<dbReference type="InterPro" id="IPR028082">
    <property type="entry name" value="Peripla_BP_I"/>
</dbReference>
<dbReference type="Gene3D" id="3.40.50.2300">
    <property type="match status" value="2"/>
</dbReference>
<dbReference type="PANTHER" id="PTHR35271:SF1">
    <property type="entry name" value="ABC TRANSPORTER, SUBSTRATE-BINDING LIPOPROTEIN"/>
    <property type="match status" value="1"/>
</dbReference>
<dbReference type="CDD" id="cd06574">
    <property type="entry name" value="TM_PBP1_branched-chain-AA_like"/>
    <property type="match status" value="1"/>
</dbReference>
<dbReference type="Pfam" id="PF04392">
    <property type="entry name" value="ABC_sub_bind"/>
    <property type="match status" value="1"/>
</dbReference>
<dbReference type="eggNOG" id="COG2984">
    <property type="taxonomic scope" value="Bacteria"/>
</dbReference>
<evidence type="ECO:0000256" key="4">
    <source>
        <dbReference type="ARBA" id="ARBA00022989"/>
    </source>
</evidence>
<dbReference type="CDD" id="cd06325">
    <property type="entry name" value="PBP1_ABC_unchar_transporter"/>
    <property type="match status" value="1"/>
</dbReference>
<feature type="transmembrane region" description="Helical" evidence="6">
    <location>
        <begin position="209"/>
        <end position="230"/>
    </location>
</feature>
<dbReference type="Pfam" id="PF02653">
    <property type="entry name" value="BPD_transp_2"/>
    <property type="match status" value="1"/>
</dbReference>
<dbReference type="InterPro" id="IPR001851">
    <property type="entry name" value="ABC_transp_permease"/>
</dbReference>
<feature type="transmembrane region" description="Helical" evidence="6">
    <location>
        <begin position="57"/>
        <end position="77"/>
    </location>
</feature>
<dbReference type="STRING" id="335543.Sfum_1505"/>
<dbReference type="InParanoid" id="A0LIE2"/>
<evidence type="ECO:0000256" key="1">
    <source>
        <dbReference type="ARBA" id="ARBA00004651"/>
    </source>
</evidence>
<evidence type="ECO:0000256" key="6">
    <source>
        <dbReference type="SAM" id="Phobius"/>
    </source>
</evidence>
<evidence type="ECO:0000313" key="8">
    <source>
        <dbReference type="Proteomes" id="UP000001784"/>
    </source>
</evidence>
<accession>A0LIE2</accession>
<comment type="subcellular location">
    <subcellularLocation>
        <location evidence="1">Cell membrane</location>
        <topology evidence="1">Multi-pass membrane protein</topology>
    </subcellularLocation>
</comment>
<reference evidence="7 8" key="1">
    <citation type="submission" date="2006-10" db="EMBL/GenBank/DDBJ databases">
        <title>Complete sequence of Syntrophobacter fumaroxidans MPOB.</title>
        <authorList>
            <consortium name="US DOE Joint Genome Institute"/>
            <person name="Copeland A."/>
            <person name="Lucas S."/>
            <person name="Lapidus A."/>
            <person name="Barry K."/>
            <person name="Detter J.C."/>
            <person name="Glavina del Rio T."/>
            <person name="Hammon N."/>
            <person name="Israni S."/>
            <person name="Pitluck S."/>
            <person name="Goltsman E.G."/>
            <person name="Martinez M."/>
            <person name="Schmutz J."/>
            <person name="Larimer F."/>
            <person name="Land M."/>
            <person name="Hauser L."/>
            <person name="Kyrpides N."/>
            <person name="Kim E."/>
            <person name="Boone D.R."/>
            <person name="Brockman F."/>
            <person name="Culley D."/>
            <person name="Ferry J."/>
            <person name="Gunsalus R."/>
            <person name="McInerney M.J."/>
            <person name="Morrison M."/>
            <person name="Plugge C."/>
            <person name="Rohlin L."/>
            <person name="Scholten J."/>
            <person name="Sieber J."/>
            <person name="Stams A.J.M."/>
            <person name="Worm P."/>
            <person name="Henstra A.M."/>
            <person name="Richardson P."/>
        </authorList>
    </citation>
    <scope>NUCLEOTIDE SEQUENCE [LARGE SCALE GENOMIC DNA]</scope>
    <source>
        <strain evidence="8">DSM 10017 / MPOB</strain>
    </source>
</reference>
<dbReference type="Proteomes" id="UP000001784">
    <property type="component" value="Chromosome"/>
</dbReference>